<dbReference type="EMBL" id="WIXE01018201">
    <property type="protein sequence ID" value="KAK5971121.1"/>
    <property type="molecule type" value="Genomic_DNA"/>
</dbReference>
<keyword evidence="2" id="KW-1185">Reference proteome</keyword>
<dbReference type="AlphaFoldDB" id="A0AAN8F050"/>
<feature type="non-terminal residue" evidence="1">
    <location>
        <position position="61"/>
    </location>
</feature>
<reference evidence="1 2" key="1">
    <citation type="submission" date="2019-10" db="EMBL/GenBank/DDBJ databases">
        <title>Assembly and Annotation for the nematode Trichostrongylus colubriformis.</title>
        <authorList>
            <person name="Martin J."/>
        </authorList>
    </citation>
    <scope>NUCLEOTIDE SEQUENCE [LARGE SCALE GENOMIC DNA]</scope>
    <source>
        <strain evidence="1">G859</strain>
        <tissue evidence="1">Whole worm</tissue>
    </source>
</reference>
<comment type="caution">
    <text evidence="1">The sequence shown here is derived from an EMBL/GenBank/DDBJ whole genome shotgun (WGS) entry which is preliminary data.</text>
</comment>
<evidence type="ECO:0000313" key="2">
    <source>
        <dbReference type="Proteomes" id="UP001331761"/>
    </source>
</evidence>
<gene>
    <name evidence="1" type="ORF">GCK32_006738</name>
</gene>
<proteinExistence type="predicted"/>
<sequence>MTVEMIRGTLPWRLVTDRDAVRAAKQAARGKGRTQFLFETPKQFDAVLNMVDSYTFESQPE</sequence>
<accession>A0AAN8F050</accession>
<dbReference type="Proteomes" id="UP001331761">
    <property type="component" value="Unassembled WGS sequence"/>
</dbReference>
<protein>
    <submittedName>
        <fullName evidence="1">Uncharacterized protein</fullName>
    </submittedName>
</protein>
<organism evidence="1 2">
    <name type="scientific">Trichostrongylus colubriformis</name>
    <name type="common">Black scour worm</name>
    <dbReference type="NCBI Taxonomy" id="6319"/>
    <lineage>
        <taxon>Eukaryota</taxon>
        <taxon>Metazoa</taxon>
        <taxon>Ecdysozoa</taxon>
        <taxon>Nematoda</taxon>
        <taxon>Chromadorea</taxon>
        <taxon>Rhabditida</taxon>
        <taxon>Rhabditina</taxon>
        <taxon>Rhabditomorpha</taxon>
        <taxon>Strongyloidea</taxon>
        <taxon>Trichostrongylidae</taxon>
        <taxon>Trichostrongylus</taxon>
    </lineage>
</organism>
<name>A0AAN8F050_TRICO</name>
<evidence type="ECO:0000313" key="1">
    <source>
        <dbReference type="EMBL" id="KAK5971121.1"/>
    </source>
</evidence>